<dbReference type="Proteomes" id="UP000587462">
    <property type="component" value="Unassembled WGS sequence"/>
</dbReference>
<dbReference type="SUPFAM" id="SSF143212">
    <property type="entry name" value="Rv2632c-like"/>
    <property type="match status" value="1"/>
</dbReference>
<dbReference type="AlphaFoldDB" id="A0A7Y7B9E4"/>
<dbReference type="EMBL" id="JABBXF010000080">
    <property type="protein sequence ID" value="NVK81457.1"/>
    <property type="molecule type" value="Genomic_DNA"/>
</dbReference>
<proteinExistence type="predicted"/>
<dbReference type="Gene3D" id="3.30.160.240">
    <property type="entry name" value="Rv1738"/>
    <property type="match status" value="1"/>
</dbReference>
<accession>A0A7Y7B9E4</accession>
<keyword evidence="2" id="KW-1185">Reference proteome</keyword>
<dbReference type="Pfam" id="PF08962">
    <property type="entry name" value="Rv2632c-like"/>
    <property type="match status" value="1"/>
</dbReference>
<name>A0A7Y7B9E4_STRMO</name>
<reference evidence="1 2" key="1">
    <citation type="submission" date="2020-04" db="EMBL/GenBank/DDBJ databases">
        <title>Draft Genome Sequence of Streptomyces morookaense DSM 40503, an 8-azaguanine-producing strain.</title>
        <authorList>
            <person name="Qi J."/>
            <person name="Gao J.-M."/>
        </authorList>
    </citation>
    <scope>NUCLEOTIDE SEQUENCE [LARGE SCALE GENOMIC DNA]</scope>
    <source>
        <strain evidence="1 2">DSM 40503</strain>
    </source>
</reference>
<dbReference type="InterPro" id="IPR038070">
    <property type="entry name" value="Rv2632c-like_sf"/>
</dbReference>
<gene>
    <name evidence="1" type="ORF">HG542_27920</name>
</gene>
<dbReference type="RefSeq" id="WP_171086200.1">
    <property type="nucleotide sequence ID" value="NZ_BNBU01000004.1"/>
</dbReference>
<protein>
    <submittedName>
        <fullName evidence="1">DUF1876 domain-containing protein</fullName>
    </submittedName>
</protein>
<comment type="caution">
    <text evidence="1">The sequence shown here is derived from an EMBL/GenBank/DDBJ whole genome shotgun (WGS) entry which is preliminary data.</text>
</comment>
<evidence type="ECO:0000313" key="2">
    <source>
        <dbReference type="Proteomes" id="UP000587462"/>
    </source>
</evidence>
<sequence>MTGTKTWNVQISIHEHDSMVNAEARLEGRGSDPLVGEGTARCNPADENVPAIGDELATARALSAVCHQLLHSAAMDIEAHTHKPVERLHT</sequence>
<dbReference type="InterPro" id="IPR015057">
    <property type="entry name" value="Rv2632c-like"/>
</dbReference>
<organism evidence="1 2">
    <name type="scientific">Streptomyces morookaense</name>
    <name type="common">Streptoverticillium morookaense</name>
    <dbReference type="NCBI Taxonomy" id="1970"/>
    <lineage>
        <taxon>Bacteria</taxon>
        <taxon>Bacillati</taxon>
        <taxon>Actinomycetota</taxon>
        <taxon>Actinomycetes</taxon>
        <taxon>Kitasatosporales</taxon>
        <taxon>Streptomycetaceae</taxon>
        <taxon>Streptomyces</taxon>
    </lineage>
</organism>
<evidence type="ECO:0000313" key="1">
    <source>
        <dbReference type="EMBL" id="NVK81457.1"/>
    </source>
</evidence>